<dbReference type="AlphaFoldDB" id="A0A0C9RY19"/>
<evidence type="ECO:0000313" key="2">
    <source>
        <dbReference type="EMBL" id="JAG83937.1"/>
    </source>
</evidence>
<dbReference type="GO" id="GO:0032451">
    <property type="term" value="F:demethylase activity"/>
    <property type="evidence" value="ECO:0007669"/>
    <property type="project" value="TreeGrafter"/>
</dbReference>
<dbReference type="GO" id="GO:0051213">
    <property type="term" value="F:dioxygenase activity"/>
    <property type="evidence" value="ECO:0007669"/>
    <property type="project" value="UniProtKB-KW"/>
</dbReference>
<dbReference type="InterPro" id="IPR037151">
    <property type="entry name" value="AlkB-like_sf"/>
</dbReference>
<comment type="cofactor">
    <cofactor evidence="1">
        <name>Fe(2+)</name>
        <dbReference type="ChEBI" id="CHEBI:29033"/>
    </cofactor>
</comment>
<reference evidence="4" key="2">
    <citation type="submission" date="2025-04" db="UniProtKB">
        <authorList>
            <consortium name="RefSeq"/>
        </authorList>
    </citation>
    <scope>IDENTIFICATION</scope>
    <source>
        <strain evidence="4">USDA-PBARC FA_bdor</strain>
        <tissue evidence="4">Whole organism</tissue>
    </source>
</reference>
<accession>A0A0C9RY19</accession>
<accession>A0A9R1U412</accession>
<name>A0A0C9RY19_9HYME</name>
<gene>
    <name evidence="2" type="primary">ALKBH4</name>
    <name evidence="4" type="synonym">LOC105268433</name>
    <name evidence="2" type="ORF">g.62689</name>
</gene>
<evidence type="ECO:0000313" key="3">
    <source>
        <dbReference type="Proteomes" id="UP000694866"/>
    </source>
</evidence>
<protein>
    <submittedName>
        <fullName evidence="2">ALKBH4 protein</fullName>
    </submittedName>
    <submittedName>
        <fullName evidence="4">Alpha-ketoglutarate-dependent dioxygenase alkB homolog 4</fullName>
    </submittedName>
</protein>
<dbReference type="OrthoDB" id="442860at2759"/>
<proteinExistence type="predicted"/>
<evidence type="ECO:0000256" key="1">
    <source>
        <dbReference type="ARBA" id="ARBA00001954"/>
    </source>
</evidence>
<dbReference type="EMBL" id="GBYB01014170">
    <property type="protein sequence ID" value="JAG83937.1"/>
    <property type="molecule type" value="Transcribed_RNA"/>
</dbReference>
<dbReference type="SUPFAM" id="SSF51197">
    <property type="entry name" value="Clavaminate synthase-like"/>
    <property type="match status" value="1"/>
</dbReference>
<keyword evidence="4" id="KW-0560">Oxidoreductase</keyword>
<keyword evidence="4" id="KW-0223">Dioxygenase</keyword>
<evidence type="ECO:0000313" key="4">
    <source>
        <dbReference type="RefSeq" id="XP_011306297.1"/>
    </source>
</evidence>
<sequence>METPRACGCKGIRTCLICEEEFNICKPNLFKKLQELPSYVYCPHCDKAYPGWDVNIFKDHPHHRGTPISYPGVFIKLDFLTIGEADELLMDLDDLPWDISQSGRRKQNYGPKCNFKKKKLRLGDFNGFPTTTKFVQEKFRDIPLLKGFRTIEQCSLEYTRERGASIDPHIDDCWIWGERIVTVNVLEDSVLTMTRFRGDEGKYNRNLVSTYPSVVKEQYSDDKNLGDIVVRLPMPKRSLMVLYGPSRYDWDHLVFREDIDSRRVCIAYREFTPPYLPPGERSHETVEILKKAENFW</sequence>
<dbReference type="KEGG" id="fas:105268433"/>
<dbReference type="InterPro" id="IPR032857">
    <property type="entry name" value="ALKBH4"/>
</dbReference>
<dbReference type="PANTHER" id="PTHR12463:SF0">
    <property type="entry name" value="ALPHA-KETOGLUTARATE-DEPENDENT DIOXYGENASE ALKB HOMOLOG 4"/>
    <property type="match status" value="1"/>
</dbReference>
<dbReference type="PANTHER" id="PTHR12463">
    <property type="entry name" value="OXYGENASE-RELATED"/>
    <property type="match status" value="1"/>
</dbReference>
<dbReference type="RefSeq" id="XP_011306297.1">
    <property type="nucleotide sequence ID" value="XM_011307995.1"/>
</dbReference>
<dbReference type="GO" id="GO:0070988">
    <property type="term" value="P:demethylation"/>
    <property type="evidence" value="ECO:0007669"/>
    <property type="project" value="InterPro"/>
</dbReference>
<organism evidence="2">
    <name type="scientific">Fopius arisanus</name>
    <dbReference type="NCBI Taxonomy" id="64838"/>
    <lineage>
        <taxon>Eukaryota</taxon>
        <taxon>Metazoa</taxon>
        <taxon>Ecdysozoa</taxon>
        <taxon>Arthropoda</taxon>
        <taxon>Hexapoda</taxon>
        <taxon>Insecta</taxon>
        <taxon>Pterygota</taxon>
        <taxon>Neoptera</taxon>
        <taxon>Endopterygota</taxon>
        <taxon>Hymenoptera</taxon>
        <taxon>Apocrita</taxon>
        <taxon>Ichneumonoidea</taxon>
        <taxon>Braconidae</taxon>
        <taxon>Opiinae</taxon>
        <taxon>Fopius</taxon>
    </lineage>
</organism>
<reference evidence="2" key="1">
    <citation type="submission" date="2015-01" db="EMBL/GenBank/DDBJ databases">
        <title>Transcriptome Assembly of Fopius arisanus.</title>
        <authorList>
            <person name="Geib S."/>
        </authorList>
    </citation>
    <scope>NUCLEOTIDE SEQUENCE</scope>
</reference>
<dbReference type="Gene3D" id="2.60.120.590">
    <property type="entry name" value="Alpha-ketoglutarate-dependent dioxygenase AlkB-like"/>
    <property type="match status" value="1"/>
</dbReference>
<dbReference type="Proteomes" id="UP000694866">
    <property type="component" value="Unplaced"/>
</dbReference>
<dbReference type="GeneID" id="105268433"/>
<keyword evidence="3" id="KW-1185">Reference proteome</keyword>